<protein>
    <recommendedName>
        <fullName evidence="1">Transposase IS200-like domain-containing protein</fullName>
    </recommendedName>
</protein>
<dbReference type="GO" id="GO:0006313">
    <property type="term" value="P:DNA transposition"/>
    <property type="evidence" value="ECO:0007669"/>
    <property type="project" value="InterPro"/>
</dbReference>
<dbReference type="InterPro" id="IPR036515">
    <property type="entry name" value="Transposase_17_sf"/>
</dbReference>
<evidence type="ECO:0000259" key="1">
    <source>
        <dbReference type="SMART" id="SM01321"/>
    </source>
</evidence>
<dbReference type="Proteomes" id="UP000230779">
    <property type="component" value="Unassembled WGS sequence"/>
</dbReference>
<dbReference type="Gene3D" id="3.30.70.1290">
    <property type="entry name" value="Transposase IS200-like"/>
    <property type="match status" value="1"/>
</dbReference>
<dbReference type="SUPFAM" id="SSF143422">
    <property type="entry name" value="Transposase IS200-like"/>
    <property type="match status" value="1"/>
</dbReference>
<dbReference type="EMBL" id="PFMD01000038">
    <property type="protein sequence ID" value="PIY96686.1"/>
    <property type="molecule type" value="Genomic_DNA"/>
</dbReference>
<name>A0A2M7RJX7_9BACT</name>
<dbReference type="AlphaFoldDB" id="A0A2M7RJX7"/>
<dbReference type="PANTHER" id="PTHR36966:SF1">
    <property type="entry name" value="REP-ASSOCIATED TYROSINE TRANSPOSASE"/>
    <property type="match status" value="1"/>
</dbReference>
<organism evidence="2 3">
    <name type="scientific">Candidatus Kerfeldbacteria bacterium CG_4_10_14_0_8_um_filter_42_10</name>
    <dbReference type="NCBI Taxonomy" id="2014248"/>
    <lineage>
        <taxon>Bacteria</taxon>
        <taxon>Candidatus Kerfeldiibacteriota</taxon>
    </lineage>
</organism>
<dbReference type="PANTHER" id="PTHR36966">
    <property type="entry name" value="REP-ASSOCIATED TYROSINE TRANSPOSASE"/>
    <property type="match status" value="1"/>
</dbReference>
<feature type="domain" description="Transposase IS200-like" evidence="1">
    <location>
        <begin position="24"/>
        <end position="175"/>
    </location>
</feature>
<proteinExistence type="predicted"/>
<dbReference type="GO" id="GO:0043565">
    <property type="term" value="F:sequence-specific DNA binding"/>
    <property type="evidence" value="ECO:0007669"/>
    <property type="project" value="TreeGrafter"/>
</dbReference>
<evidence type="ECO:0000313" key="3">
    <source>
        <dbReference type="Proteomes" id="UP000230779"/>
    </source>
</evidence>
<accession>A0A2M7RJX7</accession>
<dbReference type="InterPro" id="IPR052715">
    <property type="entry name" value="RAYT_transposase"/>
</dbReference>
<dbReference type="NCBIfam" id="NF047646">
    <property type="entry name" value="REP_Tyr_transpos"/>
    <property type="match status" value="1"/>
</dbReference>
<reference evidence="2 3" key="1">
    <citation type="submission" date="2017-09" db="EMBL/GenBank/DDBJ databases">
        <title>Depth-based differentiation of microbial function through sediment-hosted aquifers and enrichment of novel symbionts in the deep terrestrial subsurface.</title>
        <authorList>
            <person name="Probst A.J."/>
            <person name="Ladd B."/>
            <person name="Jarett J.K."/>
            <person name="Geller-Mcgrath D.E."/>
            <person name="Sieber C.M."/>
            <person name="Emerson J.B."/>
            <person name="Anantharaman K."/>
            <person name="Thomas B.C."/>
            <person name="Malmstrom R."/>
            <person name="Stieglmeier M."/>
            <person name="Klingl A."/>
            <person name="Woyke T."/>
            <person name="Ryan C.M."/>
            <person name="Banfield J.F."/>
        </authorList>
    </citation>
    <scope>NUCLEOTIDE SEQUENCE [LARGE SCALE GENOMIC DNA]</scope>
    <source>
        <strain evidence="2">CG_4_10_14_0_8_um_filter_42_10</strain>
    </source>
</reference>
<evidence type="ECO:0000313" key="2">
    <source>
        <dbReference type="EMBL" id="PIY96686.1"/>
    </source>
</evidence>
<dbReference type="InterPro" id="IPR002686">
    <property type="entry name" value="Transposase_17"/>
</dbReference>
<dbReference type="SMART" id="SM01321">
    <property type="entry name" value="Y1_Tnp"/>
    <property type="match status" value="1"/>
</dbReference>
<dbReference type="GO" id="GO:0004803">
    <property type="term" value="F:transposase activity"/>
    <property type="evidence" value="ECO:0007669"/>
    <property type="project" value="InterPro"/>
</dbReference>
<gene>
    <name evidence="2" type="ORF">COY66_03515</name>
</gene>
<comment type="caution">
    <text evidence="2">The sequence shown here is derived from an EMBL/GenBank/DDBJ whole genome shotgun (WGS) entry which is preliminary data.</text>
</comment>
<sequence>MGVFTPLFLLAMILHRNSQKRIYLNNAIYFITFKTKDNYPYFKEQIFCDLFVEELKLCMKIKQFTLYAFNVLCEHIHLMLQPTGKYNYSQIVQFIKRHTSRNINILTLPEGEFGQIRLHDNTMDKCVKEYRKIFIDKYRINQFTIPTFQWQHSFYDHIIRNEMDFQRHWQYISYNHLKHGLPENWKYTSLNFEYNKALFNHYHNLL</sequence>
<dbReference type="Pfam" id="PF01797">
    <property type="entry name" value="Y1_Tnp"/>
    <property type="match status" value="1"/>
</dbReference>